<evidence type="ECO:0000313" key="1">
    <source>
        <dbReference type="EMBL" id="QNN53482.1"/>
    </source>
</evidence>
<dbReference type="Proteomes" id="UP000515947">
    <property type="component" value="Chromosome"/>
</dbReference>
<proteinExistence type="predicted"/>
<dbReference type="InterPro" id="IPR036736">
    <property type="entry name" value="ACP-like_sf"/>
</dbReference>
<dbReference type="RefSeq" id="WP_187579324.1">
    <property type="nucleotide sequence ID" value="NZ_CP060713.1"/>
</dbReference>
<dbReference type="SUPFAM" id="SSF47336">
    <property type="entry name" value="ACP-like"/>
    <property type="match status" value="1"/>
</dbReference>
<dbReference type="EMBL" id="CP060713">
    <property type="protein sequence ID" value="QNN53482.1"/>
    <property type="molecule type" value="Genomic_DNA"/>
</dbReference>
<dbReference type="KEGG" id="nmes:H9L09_03280"/>
<dbReference type="AlphaFoldDB" id="A0A7G9RD07"/>
<keyword evidence="2" id="KW-1185">Reference proteome</keyword>
<evidence type="ECO:0000313" key="2">
    <source>
        <dbReference type="Proteomes" id="UP000515947"/>
    </source>
</evidence>
<accession>A0A7G9RD07</accession>
<protein>
    <submittedName>
        <fullName evidence="1">Acyl carrier protein</fullName>
    </submittedName>
</protein>
<sequence length="83" mass="9128">MTLTTDQARDLVAGAVRRIVPDAEVETLPADEDLTWAFELDSLDFLGFVEALCEDAGVRLDEEDYPALRTMGTATALLQERLA</sequence>
<name>A0A7G9RD07_9ACTN</name>
<gene>
    <name evidence="1" type="ORF">H9L09_03280</name>
</gene>
<dbReference type="Gene3D" id="1.10.1200.10">
    <property type="entry name" value="ACP-like"/>
    <property type="match status" value="1"/>
</dbReference>
<reference evidence="1 2" key="1">
    <citation type="submission" date="2020-08" db="EMBL/GenBank/DDBJ databases">
        <title>Genome sequence of Nocardioides mesophilus KACC 16243T.</title>
        <authorList>
            <person name="Hyun D.-W."/>
            <person name="Bae J.-W."/>
        </authorList>
    </citation>
    <scope>NUCLEOTIDE SEQUENCE [LARGE SCALE GENOMIC DNA]</scope>
    <source>
        <strain evidence="1 2">KACC 16243</strain>
    </source>
</reference>
<organism evidence="1 2">
    <name type="scientific">Nocardioides mesophilus</name>
    <dbReference type="NCBI Taxonomy" id="433659"/>
    <lineage>
        <taxon>Bacteria</taxon>
        <taxon>Bacillati</taxon>
        <taxon>Actinomycetota</taxon>
        <taxon>Actinomycetes</taxon>
        <taxon>Propionibacteriales</taxon>
        <taxon>Nocardioidaceae</taxon>
        <taxon>Nocardioides</taxon>
    </lineage>
</organism>